<gene>
    <name evidence="1" type="ORF">BJ138DRAFT_105169</name>
</gene>
<name>A0ACB7ZRX1_9AGAM</name>
<protein>
    <submittedName>
        <fullName evidence="1">Major facilitator superfamily domain-containing protein</fullName>
    </submittedName>
</protein>
<dbReference type="Proteomes" id="UP000790377">
    <property type="component" value="Unassembled WGS sequence"/>
</dbReference>
<keyword evidence="2" id="KW-1185">Reference proteome</keyword>
<sequence length="483" mass="53145">MECKHSSHASSESVKEEAGDITVTWESASDPTNPLNWPRGRKWLLSGIGYGFLTLVGGSVSAYSTSQPSLERALHISDFVGTLGIVVFTVTYGAAPLMLAPFSEVFGRSPVYLGSALLFWLMFIPQALAKNLETVLITRFISGIGGSTAVALVGGTLADIWETHERGLPMALFSFVAFAGTGLGPVTFGYVELTLGYQYINWILFGLSGIFTVALMAVLRETRASVILTRKAAQLRRETGNMRYRAKAEEERASISHLIKNSLSRPIYLFFTEPIVFVFTTWITYAWGILYIQLESIPLIFTELHDFNAGENGLVFLAQILGPVFGFAVNLWCDRLYAKNFTRKGPEGRLYIAMIAGLALPIGCWLYTWTNWEQVHWIVPIIGITVIYASMFGIYLACFNYLADSYTIYASSALSAQSCVRLVVGALFSLAAQPMYRGLGVHGAGSLLATLATLFTVTPFVMYRYGSRIRAQSSFAKHLASLE</sequence>
<comment type="caution">
    <text evidence="1">The sequence shown here is derived from an EMBL/GenBank/DDBJ whole genome shotgun (WGS) entry which is preliminary data.</text>
</comment>
<dbReference type="EMBL" id="MU268830">
    <property type="protein sequence ID" value="KAH7903661.1"/>
    <property type="molecule type" value="Genomic_DNA"/>
</dbReference>
<evidence type="ECO:0000313" key="1">
    <source>
        <dbReference type="EMBL" id="KAH7903661.1"/>
    </source>
</evidence>
<reference evidence="1" key="1">
    <citation type="journal article" date="2021" name="New Phytol.">
        <title>Evolutionary innovations through gain and loss of genes in the ectomycorrhizal Boletales.</title>
        <authorList>
            <person name="Wu G."/>
            <person name="Miyauchi S."/>
            <person name="Morin E."/>
            <person name="Kuo A."/>
            <person name="Drula E."/>
            <person name="Varga T."/>
            <person name="Kohler A."/>
            <person name="Feng B."/>
            <person name="Cao Y."/>
            <person name="Lipzen A."/>
            <person name="Daum C."/>
            <person name="Hundley H."/>
            <person name="Pangilinan J."/>
            <person name="Johnson J."/>
            <person name="Barry K."/>
            <person name="LaButti K."/>
            <person name="Ng V."/>
            <person name="Ahrendt S."/>
            <person name="Min B."/>
            <person name="Choi I.G."/>
            <person name="Park H."/>
            <person name="Plett J.M."/>
            <person name="Magnuson J."/>
            <person name="Spatafora J.W."/>
            <person name="Nagy L.G."/>
            <person name="Henrissat B."/>
            <person name="Grigoriev I.V."/>
            <person name="Yang Z.L."/>
            <person name="Xu J."/>
            <person name="Martin F.M."/>
        </authorList>
    </citation>
    <scope>NUCLEOTIDE SEQUENCE</scope>
    <source>
        <strain evidence="1">ATCC 28755</strain>
    </source>
</reference>
<proteinExistence type="predicted"/>
<accession>A0ACB7ZRX1</accession>
<evidence type="ECO:0000313" key="2">
    <source>
        <dbReference type="Proteomes" id="UP000790377"/>
    </source>
</evidence>
<organism evidence="1 2">
    <name type="scientific">Hygrophoropsis aurantiaca</name>
    <dbReference type="NCBI Taxonomy" id="72124"/>
    <lineage>
        <taxon>Eukaryota</taxon>
        <taxon>Fungi</taxon>
        <taxon>Dikarya</taxon>
        <taxon>Basidiomycota</taxon>
        <taxon>Agaricomycotina</taxon>
        <taxon>Agaricomycetes</taxon>
        <taxon>Agaricomycetidae</taxon>
        <taxon>Boletales</taxon>
        <taxon>Coniophorineae</taxon>
        <taxon>Hygrophoropsidaceae</taxon>
        <taxon>Hygrophoropsis</taxon>
    </lineage>
</organism>